<feature type="transmembrane region" description="Helical" evidence="6">
    <location>
        <begin position="278"/>
        <end position="296"/>
    </location>
</feature>
<evidence type="ECO:0000256" key="2">
    <source>
        <dbReference type="ARBA" id="ARBA00022475"/>
    </source>
</evidence>
<sequence length="359" mass="40494">MNRVDRYILSKFLGNFALFMGLIMLIAMVFDVSQKLDDFMDNDLNLATILLDYYLNFIAFYGNTFSALILFLSTVFFTARMANQGEISAMLTGGLSFGRLMRPYLIGAAVICLASASLSHFIIPGTNSSRIAFEEAYIQHRVTSRPIHLHRQVLPGHFIYVETWSPDRMGGYNFTYEHFEQGRMVDRLKASFIKYDSAKTSWHMDNWTLRQWQSNGHMSLTSGVRLDSSFAFLPQQFSSNNRGIETMTSPELYKALKQVRLSGSEAVLFYEMEWYRRSAYPLSAFILVLIAAAMASRSQRGGIGAQIALGLLVAVLYIFLMQLSSTLASTHVTSPLVAVWVPNILFLGVAMLAYRRASS</sequence>
<keyword evidence="5 6" id="KW-0472">Membrane</keyword>
<evidence type="ECO:0000256" key="3">
    <source>
        <dbReference type="ARBA" id="ARBA00022692"/>
    </source>
</evidence>
<dbReference type="PANTHER" id="PTHR33529:SF8">
    <property type="entry name" value="PERMEASE, YJGP_YJGQ FAMILY"/>
    <property type="match status" value="1"/>
</dbReference>
<feature type="transmembrane region" description="Helical" evidence="6">
    <location>
        <begin position="332"/>
        <end position="354"/>
    </location>
</feature>
<organism evidence="7">
    <name type="scientific">uncultured marine bacterium Ant39E11</name>
    <dbReference type="NCBI Taxonomy" id="360427"/>
    <lineage>
        <taxon>Bacteria</taxon>
        <taxon>environmental samples</taxon>
    </lineage>
</organism>
<dbReference type="InterPro" id="IPR005495">
    <property type="entry name" value="LptG/LptF_permease"/>
</dbReference>
<keyword evidence="4 6" id="KW-1133">Transmembrane helix</keyword>
<protein>
    <submittedName>
        <fullName evidence="7">Predicted permease YjgP/YjgQ family superfamily</fullName>
    </submittedName>
</protein>
<dbReference type="Pfam" id="PF03739">
    <property type="entry name" value="LptF_LptG"/>
    <property type="match status" value="1"/>
</dbReference>
<name>Q2PY37_9BACT</name>
<keyword evidence="3 6" id="KW-0812">Transmembrane</keyword>
<dbReference type="AlphaFoldDB" id="Q2PY37"/>
<evidence type="ECO:0000256" key="4">
    <source>
        <dbReference type="ARBA" id="ARBA00022989"/>
    </source>
</evidence>
<reference evidence="7" key="1">
    <citation type="journal article" date="2006" name="Appl. Environ. Microbiol.">
        <title>Comparative genomics of DNA fragments from six Antarctic marine planktonic bacteria.</title>
        <authorList>
            <person name="Grzymski J.J."/>
            <person name="Carter B.J."/>
            <person name="DeLong E.F."/>
            <person name="Feldman R.A."/>
            <person name="Ghadiri A."/>
            <person name="Murray A.E."/>
        </authorList>
    </citation>
    <scope>NUCLEOTIDE SEQUENCE</scope>
</reference>
<feature type="transmembrane region" description="Helical" evidence="6">
    <location>
        <begin position="12"/>
        <end position="33"/>
    </location>
</feature>
<dbReference type="PANTHER" id="PTHR33529">
    <property type="entry name" value="SLR0882 PROTEIN-RELATED"/>
    <property type="match status" value="1"/>
</dbReference>
<dbReference type="GO" id="GO:0015920">
    <property type="term" value="P:lipopolysaccharide transport"/>
    <property type="evidence" value="ECO:0007669"/>
    <property type="project" value="TreeGrafter"/>
</dbReference>
<dbReference type="EMBL" id="DQ295241">
    <property type="protein sequence ID" value="ABC25390.1"/>
    <property type="molecule type" value="Genomic_DNA"/>
</dbReference>
<evidence type="ECO:0000313" key="7">
    <source>
        <dbReference type="EMBL" id="ABC25390.1"/>
    </source>
</evidence>
<feature type="transmembrane region" description="Helical" evidence="6">
    <location>
        <begin position="100"/>
        <end position="123"/>
    </location>
</feature>
<feature type="transmembrane region" description="Helical" evidence="6">
    <location>
        <begin position="303"/>
        <end position="320"/>
    </location>
</feature>
<evidence type="ECO:0000256" key="1">
    <source>
        <dbReference type="ARBA" id="ARBA00004651"/>
    </source>
</evidence>
<evidence type="ECO:0000256" key="6">
    <source>
        <dbReference type="SAM" id="Phobius"/>
    </source>
</evidence>
<comment type="subcellular location">
    <subcellularLocation>
        <location evidence="1">Cell membrane</location>
        <topology evidence="1">Multi-pass membrane protein</topology>
    </subcellularLocation>
</comment>
<accession>Q2PY37</accession>
<evidence type="ECO:0000256" key="5">
    <source>
        <dbReference type="ARBA" id="ARBA00023136"/>
    </source>
</evidence>
<dbReference type="GO" id="GO:0043190">
    <property type="term" value="C:ATP-binding cassette (ABC) transporter complex"/>
    <property type="evidence" value="ECO:0007669"/>
    <property type="project" value="TreeGrafter"/>
</dbReference>
<keyword evidence="2" id="KW-1003">Cell membrane</keyword>
<proteinExistence type="predicted"/>
<feature type="transmembrane region" description="Helical" evidence="6">
    <location>
        <begin position="53"/>
        <end position="79"/>
    </location>
</feature>